<dbReference type="InterPro" id="IPR036909">
    <property type="entry name" value="Cyt_c-like_dom_sf"/>
</dbReference>
<name>A0A562XCA8_CAMHY</name>
<proteinExistence type="predicted"/>
<evidence type="ECO:0000256" key="1">
    <source>
        <dbReference type="SAM" id="SignalP"/>
    </source>
</evidence>
<sequence length="192" mass="21941">MKKALFMGLLFCGYAFGEVVYSNAVKPVYLDKNSSIIAGKLLPTNSVEILEQKDGFIKFSLRGYQNPAVPNVVYYSNNQRILSLAFAKTKMPKFKIIKEGKNGQWNEVKVDAYTTSGEFENNLEPMMKKASELYTTNCSVCHALHKIDRYSANQWPSLFKSMLSRTPIDKKDEWLVIQYLQKNAKDSIKETK</sequence>
<gene>
    <name evidence="2" type="ORF">YZ82_06690</name>
</gene>
<dbReference type="SUPFAM" id="SSF46626">
    <property type="entry name" value="Cytochrome c"/>
    <property type="match status" value="1"/>
</dbReference>
<evidence type="ECO:0000313" key="3">
    <source>
        <dbReference type="Proteomes" id="UP000321812"/>
    </source>
</evidence>
<accession>A0A562XCA8</accession>
<protein>
    <submittedName>
        <fullName evidence="2">Cytochrome C</fullName>
    </submittedName>
</protein>
<feature type="signal peptide" evidence="1">
    <location>
        <begin position="1"/>
        <end position="17"/>
    </location>
</feature>
<comment type="caution">
    <text evidence="2">The sequence shown here is derived from an EMBL/GenBank/DDBJ whole genome shotgun (WGS) entry which is preliminary data.</text>
</comment>
<dbReference type="GO" id="GO:0020037">
    <property type="term" value="F:heme binding"/>
    <property type="evidence" value="ECO:0007669"/>
    <property type="project" value="InterPro"/>
</dbReference>
<dbReference type="AlphaFoldDB" id="A0A562XCA8"/>
<dbReference type="EMBL" id="VOAP01000016">
    <property type="protein sequence ID" value="TWO19768.1"/>
    <property type="molecule type" value="Genomic_DNA"/>
</dbReference>
<dbReference type="Proteomes" id="UP000321812">
    <property type="component" value="Unassembled WGS sequence"/>
</dbReference>
<dbReference type="RefSeq" id="WP_111969468.1">
    <property type="nucleotide sequence ID" value="NZ_VOAP01000016.1"/>
</dbReference>
<organism evidence="2 3">
    <name type="scientific">Campylobacter hyointestinalis</name>
    <dbReference type="NCBI Taxonomy" id="198"/>
    <lineage>
        <taxon>Bacteria</taxon>
        <taxon>Pseudomonadati</taxon>
        <taxon>Campylobacterota</taxon>
        <taxon>Epsilonproteobacteria</taxon>
        <taxon>Campylobacterales</taxon>
        <taxon>Campylobacteraceae</taxon>
        <taxon>Campylobacter</taxon>
    </lineage>
</organism>
<feature type="chain" id="PRO_5021835321" evidence="1">
    <location>
        <begin position="18"/>
        <end position="192"/>
    </location>
</feature>
<dbReference type="GO" id="GO:0009055">
    <property type="term" value="F:electron transfer activity"/>
    <property type="evidence" value="ECO:0007669"/>
    <property type="project" value="InterPro"/>
</dbReference>
<dbReference type="Gene3D" id="1.10.760.10">
    <property type="entry name" value="Cytochrome c-like domain"/>
    <property type="match status" value="1"/>
</dbReference>
<keyword evidence="1" id="KW-0732">Signal</keyword>
<reference evidence="2 3" key="1">
    <citation type="submission" date="2019-07" db="EMBL/GenBank/DDBJ databases">
        <title>Rapid identification of Enteric Bacteria from Whole Genome Sequences (WGS) using Average Nucleotide Identity (ANI).</title>
        <authorList>
            <person name="Lane C."/>
        </authorList>
    </citation>
    <scope>NUCLEOTIDE SEQUENCE [LARGE SCALE GENOMIC DNA]</scope>
    <source>
        <strain evidence="2 3">D2411</strain>
    </source>
</reference>
<evidence type="ECO:0000313" key="2">
    <source>
        <dbReference type="EMBL" id="TWO19768.1"/>
    </source>
</evidence>